<dbReference type="EMBL" id="CP011391">
    <property type="protein sequence ID" value="AMK54615.1"/>
    <property type="molecule type" value="Genomic_DNA"/>
</dbReference>
<gene>
    <name evidence="1" type="ORF">AALO17_14810</name>
</gene>
<reference evidence="1 2" key="1">
    <citation type="journal article" date="2016" name="Gut Pathog.">
        <title>Whole genome sequencing of "Faecalibaculum rodentium" ALO17, isolated from C57BL/6J laboratory mouse feces.</title>
        <authorList>
            <person name="Lim S."/>
            <person name="Chang D.H."/>
            <person name="Ahn S."/>
            <person name="Kim B.C."/>
        </authorList>
    </citation>
    <scope>NUCLEOTIDE SEQUENCE [LARGE SCALE GENOMIC DNA]</scope>
    <source>
        <strain evidence="1 2">Alo17</strain>
    </source>
</reference>
<protein>
    <submittedName>
        <fullName evidence="1">Uncharacterized protein</fullName>
    </submittedName>
</protein>
<evidence type="ECO:0000313" key="2">
    <source>
        <dbReference type="Proteomes" id="UP000069771"/>
    </source>
</evidence>
<keyword evidence="2" id="KW-1185">Reference proteome</keyword>
<dbReference type="STRING" id="1702221.AALO17_14810"/>
<dbReference type="AlphaFoldDB" id="A0A140DVD8"/>
<proteinExistence type="predicted"/>
<dbReference type="Proteomes" id="UP000069771">
    <property type="component" value="Chromosome"/>
</dbReference>
<sequence length="43" mass="4605">MEVSDFQFGHILPLFTTANHSKAVCESQTAATAIHCFPNPGSV</sequence>
<evidence type="ECO:0000313" key="1">
    <source>
        <dbReference type="EMBL" id="AMK54615.1"/>
    </source>
</evidence>
<accession>A0A140DVD8</accession>
<dbReference type="KEGG" id="fro:AALO17_14810"/>
<name>A0A140DVD8_9FIRM</name>
<organism evidence="1 2">
    <name type="scientific">Faecalibaculum rodentium</name>
    <dbReference type="NCBI Taxonomy" id="1702221"/>
    <lineage>
        <taxon>Bacteria</taxon>
        <taxon>Bacillati</taxon>
        <taxon>Bacillota</taxon>
        <taxon>Erysipelotrichia</taxon>
        <taxon>Erysipelotrichales</taxon>
        <taxon>Erysipelotrichaceae</taxon>
        <taxon>Faecalibaculum</taxon>
    </lineage>
</organism>